<comment type="catalytic activity">
    <reaction evidence="14 15 17">
        <text>guanosine(37) in tRNA + S-adenosyl-L-methionine = N(1)-methylguanosine(37) in tRNA + S-adenosyl-L-homocysteine + H(+)</text>
        <dbReference type="Rhea" id="RHEA:36899"/>
        <dbReference type="Rhea" id="RHEA-COMP:10145"/>
        <dbReference type="Rhea" id="RHEA-COMP:10147"/>
        <dbReference type="ChEBI" id="CHEBI:15378"/>
        <dbReference type="ChEBI" id="CHEBI:57856"/>
        <dbReference type="ChEBI" id="CHEBI:59789"/>
        <dbReference type="ChEBI" id="CHEBI:73542"/>
        <dbReference type="ChEBI" id="CHEBI:74269"/>
        <dbReference type="EC" id="2.1.1.228"/>
    </reaction>
</comment>
<dbReference type="EMBL" id="LM995447">
    <property type="protein sequence ID" value="CDZ24443.1"/>
    <property type="molecule type" value="Genomic_DNA"/>
</dbReference>
<evidence type="ECO:0000256" key="6">
    <source>
        <dbReference type="ARBA" id="ARBA00014679"/>
    </source>
</evidence>
<dbReference type="OrthoDB" id="9807416at2"/>
<dbReference type="Pfam" id="PF01746">
    <property type="entry name" value="tRNA_m1G_MT"/>
    <property type="match status" value="1"/>
</dbReference>
<protein>
    <recommendedName>
        <fullName evidence="6 15">tRNA (guanine-N(1)-)-methyltransferase</fullName>
        <ecNumber evidence="5 15">2.1.1.228</ecNumber>
    </recommendedName>
    <alternativeName>
        <fullName evidence="12 15">M1G-methyltransferase</fullName>
    </alternativeName>
    <alternativeName>
        <fullName evidence="13 15">tRNA [GM37] methyltransferase</fullName>
    </alternativeName>
</protein>
<dbReference type="HOGENOM" id="CLU_047363_0_1_9"/>
<dbReference type="HAMAP" id="MF_00605">
    <property type="entry name" value="TrmD"/>
    <property type="match status" value="1"/>
</dbReference>
<dbReference type="NCBIfam" id="NF000648">
    <property type="entry name" value="PRK00026.1"/>
    <property type="match status" value="1"/>
</dbReference>
<evidence type="ECO:0000256" key="1">
    <source>
        <dbReference type="ARBA" id="ARBA00002634"/>
    </source>
</evidence>
<dbReference type="FunFam" id="3.40.1280.10:FF:000001">
    <property type="entry name" value="tRNA (guanine-N(1)-)-methyltransferase"/>
    <property type="match status" value="1"/>
</dbReference>
<dbReference type="EC" id="2.1.1.228" evidence="5 15"/>
<dbReference type="GO" id="GO:0052906">
    <property type="term" value="F:tRNA (guanine(37)-N1)-methyltransferase activity"/>
    <property type="evidence" value="ECO:0007669"/>
    <property type="project" value="UniProtKB-UniRule"/>
</dbReference>
<gene>
    <name evidence="15 19" type="primary">trmD</name>
    <name evidence="19" type="ORF">CCDG5_1329</name>
</gene>
<dbReference type="AlphaFoldDB" id="A0A078KPV0"/>
<evidence type="ECO:0000256" key="4">
    <source>
        <dbReference type="ARBA" id="ARBA00011738"/>
    </source>
</evidence>
<keyword evidence="20" id="KW-1185">Reference proteome</keyword>
<keyword evidence="7 15" id="KW-0963">Cytoplasm</keyword>
<reference evidence="20" key="1">
    <citation type="submission" date="2014-07" db="EMBL/GenBank/DDBJ databases">
        <authorList>
            <person name="Wibberg D."/>
        </authorList>
    </citation>
    <scope>NUCLEOTIDE SEQUENCE [LARGE SCALE GENOMIC DNA]</scope>
    <source>
        <strain evidence="20">DG5</strain>
    </source>
</reference>
<evidence type="ECO:0000259" key="18">
    <source>
        <dbReference type="Pfam" id="PF01746"/>
    </source>
</evidence>
<feature type="domain" description="tRNA methyltransferase TRMD/TRM10-type" evidence="18">
    <location>
        <begin position="1"/>
        <end position="226"/>
    </location>
</feature>
<dbReference type="STRING" id="29343.CCDG5_1329"/>
<evidence type="ECO:0000256" key="3">
    <source>
        <dbReference type="ARBA" id="ARBA00007630"/>
    </source>
</evidence>
<evidence type="ECO:0000256" key="15">
    <source>
        <dbReference type="HAMAP-Rule" id="MF_00605"/>
    </source>
</evidence>
<dbReference type="PIRSF" id="PIRSF000386">
    <property type="entry name" value="tRNA_mtase"/>
    <property type="match status" value="1"/>
</dbReference>
<feature type="binding site" evidence="15 16">
    <location>
        <begin position="133"/>
        <end position="138"/>
    </location>
    <ligand>
        <name>S-adenosyl-L-methionine</name>
        <dbReference type="ChEBI" id="CHEBI:59789"/>
    </ligand>
</feature>
<dbReference type="InterPro" id="IPR029028">
    <property type="entry name" value="Alpha/beta_knot_MTases"/>
</dbReference>
<dbReference type="Proteomes" id="UP000032431">
    <property type="component" value="Chromosome I"/>
</dbReference>
<dbReference type="PATRIC" id="fig|29343.3.peg.1399"/>
<dbReference type="KEGG" id="ccel:CCDG5_1329"/>
<sequence>MRIDIMTLFPSVCEAYLSESIIGRARKDGLVEIKCHDIRDFSKDKHRHVDDYTYGGGAGMIMQPGPIADCFKAICEETNTRPYCIYMSPQGKVFNQETAVRLSKMDNIALLCGHYEGVDERIIEEIVDEEISVGDFVLTGGELPALMVADAVTRLLPGVLSGEECFTEESHFSGLLEYPQYTRPPVFNGKSVPEVLLSGHAANIANWRRREALKRTLIRRPDMLKKADLSRDDLKIIGEICAEIHESDA</sequence>
<dbReference type="NCBIfam" id="TIGR00088">
    <property type="entry name" value="trmD"/>
    <property type="match status" value="1"/>
</dbReference>
<dbReference type="Gene3D" id="1.10.1270.20">
    <property type="entry name" value="tRNA(m1g37)methyltransferase, domain 2"/>
    <property type="match status" value="1"/>
</dbReference>
<comment type="subunit">
    <text evidence="4 15 17">Homodimer.</text>
</comment>
<comment type="function">
    <text evidence="1 15 17">Specifically methylates guanosine-37 in various tRNAs.</text>
</comment>
<dbReference type="InterPro" id="IPR029026">
    <property type="entry name" value="tRNA_m1G_MTases_N"/>
</dbReference>
<comment type="subcellular location">
    <subcellularLocation>
        <location evidence="2 15 17">Cytoplasm</location>
    </subcellularLocation>
</comment>
<evidence type="ECO:0000256" key="5">
    <source>
        <dbReference type="ARBA" id="ARBA00012807"/>
    </source>
</evidence>
<organism evidence="19 20">
    <name type="scientific">[Clostridium] cellulosi</name>
    <dbReference type="NCBI Taxonomy" id="29343"/>
    <lineage>
        <taxon>Bacteria</taxon>
        <taxon>Bacillati</taxon>
        <taxon>Bacillota</taxon>
        <taxon>Clostridia</taxon>
        <taxon>Eubacteriales</taxon>
        <taxon>Oscillospiraceae</taxon>
        <taxon>Oscillospiraceae incertae sedis</taxon>
    </lineage>
</organism>
<dbReference type="PANTHER" id="PTHR46417">
    <property type="entry name" value="TRNA (GUANINE-N(1)-)-METHYLTRANSFERASE"/>
    <property type="match status" value="1"/>
</dbReference>
<evidence type="ECO:0000256" key="16">
    <source>
        <dbReference type="PIRSR" id="PIRSR000386-1"/>
    </source>
</evidence>
<dbReference type="GO" id="GO:0005829">
    <property type="term" value="C:cytosol"/>
    <property type="evidence" value="ECO:0007669"/>
    <property type="project" value="TreeGrafter"/>
</dbReference>
<evidence type="ECO:0000256" key="8">
    <source>
        <dbReference type="ARBA" id="ARBA00022603"/>
    </source>
</evidence>
<evidence type="ECO:0000256" key="14">
    <source>
        <dbReference type="ARBA" id="ARBA00047783"/>
    </source>
</evidence>
<keyword evidence="11 15" id="KW-0819">tRNA processing</keyword>
<dbReference type="FunFam" id="1.10.1270.20:FF:000001">
    <property type="entry name" value="tRNA (guanine-N(1)-)-methyltransferase"/>
    <property type="match status" value="1"/>
</dbReference>
<evidence type="ECO:0000256" key="9">
    <source>
        <dbReference type="ARBA" id="ARBA00022679"/>
    </source>
</evidence>
<evidence type="ECO:0000256" key="10">
    <source>
        <dbReference type="ARBA" id="ARBA00022691"/>
    </source>
</evidence>
<evidence type="ECO:0000256" key="11">
    <source>
        <dbReference type="ARBA" id="ARBA00022694"/>
    </source>
</evidence>
<keyword evidence="8 15" id="KW-0489">Methyltransferase</keyword>
<dbReference type="InterPro" id="IPR023148">
    <property type="entry name" value="tRNA_m1G_MeTrfase_C_sf"/>
</dbReference>
<dbReference type="Gene3D" id="3.40.1280.10">
    <property type="match status" value="1"/>
</dbReference>
<dbReference type="InterPro" id="IPR016009">
    <property type="entry name" value="tRNA_MeTrfase_TRMD/TRM10"/>
</dbReference>
<evidence type="ECO:0000256" key="17">
    <source>
        <dbReference type="RuleBase" id="RU003464"/>
    </source>
</evidence>
<proteinExistence type="inferred from homology"/>
<comment type="similarity">
    <text evidence="3 15 17">Belongs to the RNA methyltransferase TrmD family.</text>
</comment>
<evidence type="ECO:0000256" key="12">
    <source>
        <dbReference type="ARBA" id="ARBA00029736"/>
    </source>
</evidence>
<evidence type="ECO:0000313" key="20">
    <source>
        <dbReference type="Proteomes" id="UP000032431"/>
    </source>
</evidence>
<dbReference type="CDD" id="cd18080">
    <property type="entry name" value="TrmD-like"/>
    <property type="match status" value="1"/>
</dbReference>
<keyword evidence="9 15" id="KW-0808">Transferase</keyword>
<dbReference type="GO" id="GO:0002939">
    <property type="term" value="P:tRNA N1-guanine methylation"/>
    <property type="evidence" value="ECO:0007669"/>
    <property type="project" value="TreeGrafter"/>
</dbReference>
<evidence type="ECO:0000313" key="19">
    <source>
        <dbReference type="EMBL" id="CDZ24443.1"/>
    </source>
</evidence>
<dbReference type="SUPFAM" id="SSF75217">
    <property type="entry name" value="alpha/beta knot"/>
    <property type="match status" value="1"/>
</dbReference>
<dbReference type="PANTHER" id="PTHR46417:SF1">
    <property type="entry name" value="TRNA (GUANINE-N(1)-)-METHYLTRANSFERASE"/>
    <property type="match status" value="1"/>
</dbReference>
<feature type="binding site" evidence="15 16">
    <location>
        <position position="113"/>
    </location>
    <ligand>
        <name>S-adenosyl-L-methionine</name>
        <dbReference type="ChEBI" id="CHEBI:59789"/>
    </ligand>
</feature>
<evidence type="ECO:0000256" key="7">
    <source>
        <dbReference type="ARBA" id="ARBA00022490"/>
    </source>
</evidence>
<evidence type="ECO:0000256" key="13">
    <source>
        <dbReference type="ARBA" id="ARBA00033392"/>
    </source>
</evidence>
<keyword evidence="10 15" id="KW-0949">S-adenosyl-L-methionine</keyword>
<accession>A0A078KPV0</accession>
<name>A0A078KPV0_9FIRM</name>
<dbReference type="InterPro" id="IPR002649">
    <property type="entry name" value="tRNA_m1G_MeTrfase_TrmD"/>
</dbReference>
<evidence type="ECO:0000256" key="2">
    <source>
        <dbReference type="ARBA" id="ARBA00004496"/>
    </source>
</evidence>